<keyword evidence="4" id="KW-1185">Reference proteome</keyword>
<dbReference type="OrthoDB" id="9808398at2"/>
<dbReference type="InterPro" id="IPR029058">
    <property type="entry name" value="AB_hydrolase_fold"/>
</dbReference>
<evidence type="ECO:0000313" key="3">
    <source>
        <dbReference type="EMBL" id="PTA69642.1"/>
    </source>
</evidence>
<dbReference type="GO" id="GO:0016787">
    <property type="term" value="F:hydrolase activity"/>
    <property type="evidence" value="ECO:0007669"/>
    <property type="project" value="UniProtKB-KW"/>
</dbReference>
<accession>A0A2T3WCS4</accession>
<name>A0A2T3WCS4_9DEIO</name>
<proteinExistence type="predicted"/>
<dbReference type="PANTHER" id="PTHR46438:SF2">
    <property type="entry name" value="ALPHA_BETA-HYDROLASES SUPERFAMILY PROTEIN"/>
    <property type="match status" value="1"/>
</dbReference>
<protein>
    <submittedName>
        <fullName evidence="3">Alpha/beta hydrolase</fullName>
    </submittedName>
</protein>
<dbReference type="Pfam" id="PF12697">
    <property type="entry name" value="Abhydrolase_6"/>
    <property type="match status" value="1"/>
</dbReference>
<gene>
    <name evidence="3" type="ORF">C8263_01065</name>
</gene>
<dbReference type="Proteomes" id="UP000240317">
    <property type="component" value="Unassembled WGS sequence"/>
</dbReference>
<evidence type="ECO:0000313" key="4">
    <source>
        <dbReference type="Proteomes" id="UP000240317"/>
    </source>
</evidence>
<reference evidence="3 4" key="1">
    <citation type="submission" date="2018-03" db="EMBL/GenBank/DDBJ databases">
        <title>Draft genome of Deinococcus sp. OD32.</title>
        <authorList>
            <person name="Wang X.-P."/>
            <person name="Du Z.-J."/>
        </authorList>
    </citation>
    <scope>NUCLEOTIDE SEQUENCE [LARGE SCALE GENOMIC DNA]</scope>
    <source>
        <strain evidence="3 4">OD32</strain>
    </source>
</reference>
<evidence type="ECO:0000256" key="1">
    <source>
        <dbReference type="SAM" id="SignalP"/>
    </source>
</evidence>
<sequence length="316" mass="33658">MVTAPLLLRSVWALLVLALLGAVGVAAAQGAPTTALRPALSGEQRTLTLPGFGAVAYAADPRGTGRPLVLLHSVNAAASAYEMKPLWDLYAGQRPVYALEWPGFGRSARPDVPYTPAQMTAALSALLDTLGPLESGVDVVALSLGSEFAARAALADPRIRRLALISPTGLGRARGEPNPNTVRALRAVSGPLYAALRTRPSIEFFLGRSFRGPVDEGLLNYALETSRQPGAVYGPLAFLTGALFTPDAYGELYARLSVPVLVLYDQDAFTSFERLPELLGRPGVQAVRIEGTDGLPHFERPAEVKAALDRFWSESR</sequence>
<feature type="signal peptide" evidence="1">
    <location>
        <begin position="1"/>
        <end position="28"/>
    </location>
</feature>
<feature type="domain" description="AB hydrolase-1" evidence="2">
    <location>
        <begin position="68"/>
        <end position="306"/>
    </location>
</feature>
<keyword evidence="1" id="KW-0732">Signal</keyword>
<feature type="chain" id="PRO_5015437743" evidence="1">
    <location>
        <begin position="29"/>
        <end position="316"/>
    </location>
</feature>
<dbReference type="SUPFAM" id="SSF53474">
    <property type="entry name" value="alpha/beta-Hydrolases"/>
    <property type="match status" value="1"/>
</dbReference>
<dbReference type="RefSeq" id="WP_107136235.1">
    <property type="nucleotide sequence ID" value="NZ_PYSV01000001.1"/>
</dbReference>
<dbReference type="PANTHER" id="PTHR46438">
    <property type="entry name" value="ALPHA/BETA-HYDROLASES SUPERFAMILY PROTEIN"/>
    <property type="match status" value="1"/>
</dbReference>
<dbReference type="InterPro" id="IPR000073">
    <property type="entry name" value="AB_hydrolase_1"/>
</dbReference>
<dbReference type="AlphaFoldDB" id="A0A2T3WCS4"/>
<evidence type="ECO:0000259" key="2">
    <source>
        <dbReference type="Pfam" id="PF12697"/>
    </source>
</evidence>
<comment type="caution">
    <text evidence="3">The sequence shown here is derived from an EMBL/GenBank/DDBJ whole genome shotgun (WGS) entry which is preliminary data.</text>
</comment>
<keyword evidence="3" id="KW-0378">Hydrolase</keyword>
<dbReference type="Gene3D" id="3.40.50.1820">
    <property type="entry name" value="alpha/beta hydrolase"/>
    <property type="match status" value="1"/>
</dbReference>
<dbReference type="EMBL" id="PYSV01000001">
    <property type="protein sequence ID" value="PTA69642.1"/>
    <property type="molecule type" value="Genomic_DNA"/>
</dbReference>
<organism evidence="3 4">
    <name type="scientific">Deinococcus arcticus</name>
    <dbReference type="NCBI Taxonomy" id="2136176"/>
    <lineage>
        <taxon>Bacteria</taxon>
        <taxon>Thermotogati</taxon>
        <taxon>Deinococcota</taxon>
        <taxon>Deinococci</taxon>
        <taxon>Deinococcales</taxon>
        <taxon>Deinococcaceae</taxon>
        <taxon>Deinococcus</taxon>
    </lineage>
</organism>